<dbReference type="InterPro" id="IPR045584">
    <property type="entry name" value="Pilin-like"/>
</dbReference>
<proteinExistence type="predicted"/>
<dbReference type="Gene3D" id="3.30.700.10">
    <property type="entry name" value="Glycoprotein, Type 4 Pilin"/>
    <property type="match status" value="1"/>
</dbReference>
<protein>
    <submittedName>
        <fullName evidence="2">Prepilin-type N-terminal cleavage/methylation domain-containing protein</fullName>
    </submittedName>
</protein>
<comment type="caution">
    <text evidence="2">The sequence shown here is derived from an EMBL/GenBank/DDBJ whole genome shotgun (WGS) entry which is preliminary data.</text>
</comment>
<gene>
    <name evidence="2" type="ORF">F0170_15155</name>
</gene>
<dbReference type="GO" id="GO:0043683">
    <property type="term" value="P:type IV pilus assembly"/>
    <property type="evidence" value="ECO:0007669"/>
    <property type="project" value="InterPro"/>
</dbReference>
<keyword evidence="1" id="KW-1133">Transmembrane helix</keyword>
<keyword evidence="1" id="KW-0812">Transmembrane</keyword>
<evidence type="ECO:0000313" key="2">
    <source>
        <dbReference type="EMBL" id="MPQ85206.1"/>
    </source>
</evidence>
<dbReference type="InterPro" id="IPR031982">
    <property type="entry name" value="PilE-like"/>
</dbReference>
<name>A0A5N7JV59_9PSED</name>
<evidence type="ECO:0000313" key="3">
    <source>
        <dbReference type="Proteomes" id="UP000325438"/>
    </source>
</evidence>
<dbReference type="EMBL" id="VUBA01000089">
    <property type="protein sequence ID" value="MPQ85206.1"/>
    <property type="molecule type" value="Genomic_DNA"/>
</dbReference>
<dbReference type="SUPFAM" id="SSF54523">
    <property type="entry name" value="Pili subunits"/>
    <property type="match status" value="1"/>
</dbReference>
<reference evidence="2 3" key="1">
    <citation type="submission" date="2019-09" db="EMBL/GenBank/DDBJ databases">
        <title>The draft genomes of Allium pathogen Pseudomonas sp.</title>
        <authorList>
            <person name="Fujikawa T."/>
            <person name="Sawada H."/>
        </authorList>
    </citation>
    <scope>NUCLEOTIDE SEQUENCE [LARGE SCALE GENOMIC DNA]</scope>
    <source>
        <strain evidence="2 3">MAFF 730085</strain>
    </source>
</reference>
<dbReference type="RefSeq" id="WP_058412769.1">
    <property type="nucleotide sequence ID" value="NZ_JBLZPT010000002.1"/>
</dbReference>
<sequence length="133" mass="14238">MGKDCQAFTLIELLMAVAIIAFLAGIAYPAYTGQVKKVYRAEIVALLIEQAQYLERFYTRNGTFIDATGVSAGTDRYRISAALNLQAFSLVATPVVGSVMADDLCGEFSLTSAGVRSNLGAAPDMSRKACWGQ</sequence>
<feature type="transmembrane region" description="Helical" evidence="1">
    <location>
        <begin position="7"/>
        <end position="31"/>
    </location>
</feature>
<dbReference type="NCBIfam" id="TIGR02532">
    <property type="entry name" value="IV_pilin_GFxxxE"/>
    <property type="match status" value="1"/>
</dbReference>
<keyword evidence="1" id="KW-0472">Membrane</keyword>
<dbReference type="Proteomes" id="UP000325438">
    <property type="component" value="Unassembled WGS sequence"/>
</dbReference>
<accession>A0A5N7JV59</accession>
<dbReference type="Pfam" id="PF07963">
    <property type="entry name" value="N_methyl"/>
    <property type="match status" value="1"/>
</dbReference>
<dbReference type="InterPro" id="IPR012902">
    <property type="entry name" value="N_methyl_site"/>
</dbReference>
<evidence type="ECO:0000256" key="1">
    <source>
        <dbReference type="SAM" id="Phobius"/>
    </source>
</evidence>
<organism evidence="2 3">
    <name type="scientific">Pseudomonas kitaguniensis</name>
    <dbReference type="NCBI Taxonomy" id="2607908"/>
    <lineage>
        <taxon>Bacteria</taxon>
        <taxon>Pseudomonadati</taxon>
        <taxon>Pseudomonadota</taxon>
        <taxon>Gammaproteobacteria</taxon>
        <taxon>Pseudomonadales</taxon>
        <taxon>Pseudomonadaceae</taxon>
        <taxon>Pseudomonas</taxon>
    </lineage>
</organism>
<dbReference type="AlphaFoldDB" id="A0A5N7JV59"/>
<dbReference type="Pfam" id="PF16732">
    <property type="entry name" value="ComP_DUS"/>
    <property type="match status" value="1"/>
</dbReference>